<dbReference type="Proteomes" id="UP000669317">
    <property type="component" value="Unassembled WGS sequence"/>
</dbReference>
<dbReference type="EMBL" id="JAGIKT010000048">
    <property type="protein sequence ID" value="MBP0113593.1"/>
    <property type="molecule type" value="Genomic_DNA"/>
</dbReference>
<dbReference type="EMBL" id="LS398110">
    <property type="protein sequence ID" value="SPP93148.1"/>
    <property type="molecule type" value="Genomic_DNA"/>
</dbReference>
<reference evidence="4 5" key="1">
    <citation type="submission" date="2018-03" db="EMBL/GenBank/DDBJ databases">
        <authorList>
            <person name="Gully D."/>
        </authorList>
    </citation>
    <scope>NUCLEOTIDE SEQUENCE [LARGE SCALE GENOMIC DNA]</scope>
    <source>
        <strain evidence="4">ORS3257</strain>
    </source>
</reference>
<dbReference type="Pfam" id="PF11127">
    <property type="entry name" value="YgaP-like_TM"/>
    <property type="match status" value="1"/>
</dbReference>
<evidence type="ECO:0000313" key="4">
    <source>
        <dbReference type="EMBL" id="SPP93148.1"/>
    </source>
</evidence>
<dbReference type="AlphaFoldDB" id="A0A2U3PVL4"/>
<keyword evidence="1" id="KW-0812">Transmembrane</keyword>
<evidence type="ECO:0000313" key="6">
    <source>
        <dbReference type="Proteomes" id="UP000669317"/>
    </source>
</evidence>
<accession>A0A2U3PVL4</accession>
<name>A0A2U3PVL4_9BRAD</name>
<keyword evidence="1" id="KW-1133">Transmembrane helix</keyword>
<evidence type="ECO:0000313" key="3">
    <source>
        <dbReference type="EMBL" id="MBP0113593.1"/>
    </source>
</evidence>
<protein>
    <submittedName>
        <fullName evidence="3">DUF2892 domain-containing protein</fullName>
    </submittedName>
</protein>
<feature type="transmembrane region" description="Helical" evidence="1">
    <location>
        <begin position="36"/>
        <end position="61"/>
    </location>
</feature>
<keyword evidence="1" id="KW-0472">Membrane</keyword>
<dbReference type="InterPro" id="IPR021309">
    <property type="entry name" value="YgaP-like_TM"/>
</dbReference>
<gene>
    <name evidence="4" type="ORF">BRAD3257_2055</name>
    <name evidence="3" type="ORF">JWS04_21400</name>
</gene>
<dbReference type="RefSeq" id="WP_122401578.1">
    <property type="nucleotide sequence ID" value="NZ_JAGIKT010000048.1"/>
</dbReference>
<proteinExistence type="predicted"/>
<feature type="domain" description="Inner membrane protein YgaP-like transmembrane" evidence="2">
    <location>
        <begin position="4"/>
        <end position="65"/>
    </location>
</feature>
<reference evidence="3 6" key="2">
    <citation type="submission" date="2021-03" db="EMBL/GenBank/DDBJ databases">
        <title>Genome Sequence of Bradyrhizobium vignae strain ISRA400.</title>
        <authorList>
            <person name="Tisa L.S."/>
            <person name="Svistoonoff S."/>
            <person name="Hocher V."/>
            <person name="Fall S."/>
            <person name="Zaiya A."/>
            <person name="Naing D."/>
            <person name="Niang N."/>
            <person name="Diouf A."/>
            <person name="Dasylva M.C."/>
            <person name="Toure O."/>
            <person name="Gueye M."/>
            <person name="Gully D."/>
            <person name="Tisseyre P."/>
            <person name="Simpson S."/>
            <person name="Morris K."/>
            <person name="Thomas W.K."/>
        </authorList>
    </citation>
    <scope>NUCLEOTIDE SEQUENCE [LARGE SCALE GENOMIC DNA]</scope>
    <source>
        <strain evidence="3 6">ISRA400</strain>
    </source>
</reference>
<sequence length="69" mass="7207">MLYKKNVAGWEIWVRLLAGAIMIACGLLGLKGMPVGYLIAAVGVLTALTGVFGYCPACAVAGRKLRAKP</sequence>
<dbReference type="Proteomes" id="UP000246085">
    <property type="component" value="Chromosome BRAD3257"/>
</dbReference>
<evidence type="ECO:0000313" key="5">
    <source>
        <dbReference type="Proteomes" id="UP000246085"/>
    </source>
</evidence>
<dbReference type="KEGG" id="bvz:BRAD3257_2055"/>
<evidence type="ECO:0000259" key="2">
    <source>
        <dbReference type="Pfam" id="PF11127"/>
    </source>
</evidence>
<feature type="transmembrane region" description="Helical" evidence="1">
    <location>
        <begin position="12"/>
        <end position="30"/>
    </location>
</feature>
<evidence type="ECO:0000256" key="1">
    <source>
        <dbReference type="SAM" id="Phobius"/>
    </source>
</evidence>
<organism evidence="4 5">
    <name type="scientific">Bradyrhizobium vignae</name>
    <dbReference type="NCBI Taxonomy" id="1549949"/>
    <lineage>
        <taxon>Bacteria</taxon>
        <taxon>Pseudomonadati</taxon>
        <taxon>Pseudomonadota</taxon>
        <taxon>Alphaproteobacteria</taxon>
        <taxon>Hyphomicrobiales</taxon>
        <taxon>Nitrobacteraceae</taxon>
        <taxon>Bradyrhizobium</taxon>
    </lineage>
</organism>
<keyword evidence="6" id="KW-1185">Reference proteome</keyword>